<evidence type="ECO:0000313" key="9">
    <source>
        <dbReference type="Proteomes" id="UP000431922"/>
    </source>
</evidence>
<accession>A0A845AW26</accession>
<evidence type="ECO:0000256" key="5">
    <source>
        <dbReference type="ARBA" id="ARBA00022801"/>
    </source>
</evidence>
<organism evidence="8 9">
    <name type="scientific">Allopontixanthobacter sediminis</name>
    <dbReference type="NCBI Taxonomy" id="1689985"/>
    <lineage>
        <taxon>Bacteria</taxon>
        <taxon>Pseudomonadati</taxon>
        <taxon>Pseudomonadota</taxon>
        <taxon>Alphaproteobacteria</taxon>
        <taxon>Sphingomonadales</taxon>
        <taxon>Erythrobacteraceae</taxon>
        <taxon>Allopontixanthobacter</taxon>
    </lineage>
</organism>
<sequence length="158" mass="17379">MILDIDIDGWPPSTDWPDLAERAVEAAQKVAPELTNQRLTASLLFTLDQDVQFLNREWRSKDTATNVLSFPMMTREELLALAPDGGPEMLGDLALAYETCSREAADKGIPVADHAAHLIIHGLLHLAGHDHVHSDDEADAMERLEINALAIMGLSDPY</sequence>
<comment type="similarity">
    <text evidence="1 7">Belongs to the endoribonuclease YbeY family.</text>
</comment>
<dbReference type="PROSITE" id="PS01306">
    <property type="entry name" value="UPF0054"/>
    <property type="match status" value="1"/>
</dbReference>
<evidence type="ECO:0000256" key="1">
    <source>
        <dbReference type="ARBA" id="ARBA00010875"/>
    </source>
</evidence>
<dbReference type="GO" id="GO:0008270">
    <property type="term" value="F:zinc ion binding"/>
    <property type="evidence" value="ECO:0007669"/>
    <property type="project" value="UniProtKB-UniRule"/>
</dbReference>
<keyword evidence="5 7" id="KW-0378">Hydrolase</keyword>
<keyword evidence="9" id="KW-1185">Reference proteome</keyword>
<dbReference type="EC" id="3.1.-.-" evidence="7"/>
<keyword evidence="7" id="KW-0963">Cytoplasm</keyword>
<keyword evidence="6 7" id="KW-0862">Zinc</keyword>
<dbReference type="Proteomes" id="UP000431922">
    <property type="component" value="Unassembled WGS sequence"/>
</dbReference>
<dbReference type="AlphaFoldDB" id="A0A845AW26"/>
<keyword evidence="2 7" id="KW-0540">Nuclease</keyword>
<dbReference type="GO" id="GO:0006364">
    <property type="term" value="P:rRNA processing"/>
    <property type="evidence" value="ECO:0007669"/>
    <property type="project" value="UniProtKB-UniRule"/>
</dbReference>
<comment type="subcellular location">
    <subcellularLocation>
        <location evidence="7">Cytoplasm</location>
    </subcellularLocation>
</comment>
<feature type="binding site" evidence="7">
    <location>
        <position position="121"/>
    </location>
    <ligand>
        <name>Zn(2+)</name>
        <dbReference type="ChEBI" id="CHEBI:29105"/>
        <note>catalytic</note>
    </ligand>
</feature>
<dbReference type="GO" id="GO:0004521">
    <property type="term" value="F:RNA endonuclease activity"/>
    <property type="evidence" value="ECO:0007669"/>
    <property type="project" value="UniProtKB-UniRule"/>
</dbReference>
<gene>
    <name evidence="7 8" type="primary">ybeY</name>
    <name evidence="8" type="ORF">GRI65_01980</name>
</gene>
<keyword evidence="7" id="KW-0698">rRNA processing</keyword>
<dbReference type="SUPFAM" id="SSF55486">
    <property type="entry name" value="Metalloproteases ('zincins'), catalytic domain"/>
    <property type="match status" value="1"/>
</dbReference>
<dbReference type="GO" id="GO:0005737">
    <property type="term" value="C:cytoplasm"/>
    <property type="evidence" value="ECO:0007669"/>
    <property type="project" value="UniProtKB-SubCell"/>
</dbReference>
<evidence type="ECO:0000256" key="4">
    <source>
        <dbReference type="ARBA" id="ARBA00022759"/>
    </source>
</evidence>
<dbReference type="GO" id="GO:0004222">
    <property type="term" value="F:metalloendopeptidase activity"/>
    <property type="evidence" value="ECO:0007669"/>
    <property type="project" value="InterPro"/>
</dbReference>
<feature type="binding site" evidence="7">
    <location>
        <position position="125"/>
    </location>
    <ligand>
        <name>Zn(2+)</name>
        <dbReference type="ChEBI" id="CHEBI:29105"/>
        <note>catalytic</note>
    </ligand>
</feature>
<dbReference type="HAMAP" id="MF_00009">
    <property type="entry name" value="Endoribonucl_YbeY"/>
    <property type="match status" value="1"/>
</dbReference>
<dbReference type="InterPro" id="IPR020549">
    <property type="entry name" value="YbeY_CS"/>
</dbReference>
<dbReference type="Gene3D" id="3.40.390.30">
    <property type="entry name" value="Metalloproteases ('zincins'), catalytic domain"/>
    <property type="match status" value="1"/>
</dbReference>
<comment type="function">
    <text evidence="7">Single strand-specific metallo-endoribonuclease involved in late-stage 70S ribosome quality control and in maturation of the 3' terminus of the 16S rRNA.</text>
</comment>
<dbReference type="OrthoDB" id="9807740at2"/>
<dbReference type="PANTHER" id="PTHR46986:SF1">
    <property type="entry name" value="ENDORIBONUCLEASE YBEY, CHLOROPLASTIC"/>
    <property type="match status" value="1"/>
</dbReference>
<comment type="caution">
    <text evidence="8">The sequence shown here is derived from an EMBL/GenBank/DDBJ whole genome shotgun (WGS) entry which is preliminary data.</text>
</comment>
<evidence type="ECO:0000256" key="3">
    <source>
        <dbReference type="ARBA" id="ARBA00022723"/>
    </source>
</evidence>
<proteinExistence type="inferred from homology"/>
<dbReference type="InterPro" id="IPR023091">
    <property type="entry name" value="MetalPrtase_cat_dom_sf_prd"/>
</dbReference>
<evidence type="ECO:0000256" key="7">
    <source>
        <dbReference type="HAMAP-Rule" id="MF_00009"/>
    </source>
</evidence>
<evidence type="ECO:0000313" key="8">
    <source>
        <dbReference type="EMBL" id="MXP43221.1"/>
    </source>
</evidence>
<evidence type="ECO:0000256" key="6">
    <source>
        <dbReference type="ARBA" id="ARBA00022833"/>
    </source>
</evidence>
<reference evidence="8 9" key="1">
    <citation type="submission" date="2019-12" db="EMBL/GenBank/DDBJ databases">
        <title>Genomic-based taxomic classification of the family Erythrobacteraceae.</title>
        <authorList>
            <person name="Xu L."/>
        </authorList>
    </citation>
    <scope>NUCLEOTIDE SEQUENCE [LARGE SCALE GENOMIC DNA]</scope>
    <source>
        <strain evidence="8 9">KCTC 42453</strain>
    </source>
</reference>
<dbReference type="RefSeq" id="WP_160754853.1">
    <property type="nucleotide sequence ID" value="NZ_WTYL01000001.1"/>
</dbReference>
<feature type="binding site" evidence="7">
    <location>
        <position position="131"/>
    </location>
    <ligand>
        <name>Zn(2+)</name>
        <dbReference type="ChEBI" id="CHEBI:29105"/>
        <note>catalytic</note>
    </ligand>
</feature>
<protein>
    <recommendedName>
        <fullName evidence="7">Endoribonuclease YbeY</fullName>
        <ecNumber evidence="7">3.1.-.-</ecNumber>
    </recommendedName>
</protein>
<dbReference type="EMBL" id="WTYL01000001">
    <property type="protein sequence ID" value="MXP43221.1"/>
    <property type="molecule type" value="Genomic_DNA"/>
</dbReference>
<dbReference type="InterPro" id="IPR002036">
    <property type="entry name" value="YbeY"/>
</dbReference>
<evidence type="ECO:0000256" key="2">
    <source>
        <dbReference type="ARBA" id="ARBA00022722"/>
    </source>
</evidence>
<dbReference type="PANTHER" id="PTHR46986">
    <property type="entry name" value="ENDORIBONUCLEASE YBEY, CHLOROPLASTIC"/>
    <property type="match status" value="1"/>
</dbReference>
<dbReference type="NCBIfam" id="TIGR00043">
    <property type="entry name" value="rRNA maturation RNase YbeY"/>
    <property type="match status" value="1"/>
</dbReference>
<keyword evidence="4 7" id="KW-0255">Endonuclease</keyword>
<keyword evidence="3 7" id="KW-0479">Metal-binding</keyword>
<keyword evidence="7" id="KW-0690">Ribosome biogenesis</keyword>
<comment type="cofactor">
    <cofactor evidence="7">
        <name>Zn(2+)</name>
        <dbReference type="ChEBI" id="CHEBI:29105"/>
    </cofactor>
    <text evidence="7">Binds 1 zinc ion.</text>
</comment>
<dbReference type="Pfam" id="PF02130">
    <property type="entry name" value="YbeY"/>
    <property type="match status" value="1"/>
</dbReference>
<name>A0A845AW26_9SPHN</name>